<keyword evidence="6" id="KW-1006">Bacterial flagellum protein export</keyword>
<feature type="coiled-coil region" evidence="8">
    <location>
        <begin position="50"/>
        <end position="133"/>
    </location>
</feature>
<feature type="domain" description="Flagellar assembly protein FliH/Type III secretion system HrpE" evidence="9">
    <location>
        <begin position="118"/>
        <end position="246"/>
    </location>
</feature>
<evidence type="ECO:0000256" key="6">
    <source>
        <dbReference type="ARBA" id="ARBA00023225"/>
    </source>
</evidence>
<keyword evidence="10" id="KW-0282">Flagellum</keyword>
<comment type="function">
    <text evidence="1">Needed for flagellar regrowth and assembly.</text>
</comment>
<accession>E6TSW6</accession>
<dbReference type="HOGENOM" id="CLU_062625_1_2_9"/>
<evidence type="ECO:0000313" key="10">
    <source>
        <dbReference type="EMBL" id="ADU30758.1"/>
    </source>
</evidence>
<dbReference type="InterPro" id="IPR022524">
    <property type="entry name" value="FliH_Bacilli"/>
</dbReference>
<dbReference type="PANTHER" id="PTHR34982:SF1">
    <property type="entry name" value="FLAGELLAR ASSEMBLY PROTEIN FLIH"/>
    <property type="match status" value="1"/>
</dbReference>
<protein>
    <recommendedName>
        <fullName evidence="7">Flagellar assembly protein FliH</fullName>
    </recommendedName>
</protein>
<evidence type="ECO:0000256" key="3">
    <source>
        <dbReference type="ARBA" id="ARBA00022448"/>
    </source>
</evidence>
<comment type="similarity">
    <text evidence="2">Belongs to the FliH family.</text>
</comment>
<dbReference type="Pfam" id="PF02108">
    <property type="entry name" value="FliH"/>
    <property type="match status" value="1"/>
</dbReference>
<evidence type="ECO:0000256" key="8">
    <source>
        <dbReference type="SAM" id="Coils"/>
    </source>
</evidence>
<evidence type="ECO:0000256" key="2">
    <source>
        <dbReference type="ARBA" id="ARBA00006602"/>
    </source>
</evidence>
<sequence>MSKLIKSKNAKQIDESRKEIKLRTISYVRKNQSSLTPDNNDSASDVHYLEQKITDANLEAEQILANAKNEVERWQEDLKQAEANMQVEAEQRFQEAEENGRRQGYEIGLQEAHQQYAEKIEKARSIVSKAKEDALNHIEHAEKIMLDLSIKVAQKIVGSTIQSNQESWLYVLKEAISEVRLQEEIRVYVHPERYEKTLQHKEELMQIATHTRQLYIYPREDLDEDGCLVETPFGLMEASIDNQLSQLKIGLLEKLKEGEGNRV</sequence>
<dbReference type="InterPro" id="IPR018035">
    <property type="entry name" value="Flagellar_FliH/T3SS_HrpE"/>
</dbReference>
<keyword evidence="5" id="KW-0653">Protein transport</keyword>
<dbReference type="GO" id="GO:0015031">
    <property type="term" value="P:protein transport"/>
    <property type="evidence" value="ECO:0007669"/>
    <property type="project" value="UniProtKB-KW"/>
</dbReference>
<keyword evidence="4" id="KW-1005">Bacterial flagellum biogenesis</keyword>
<proteinExistence type="inferred from homology"/>
<dbReference type="RefSeq" id="WP_013489092.1">
    <property type="nucleotide sequence ID" value="NC_014829.1"/>
</dbReference>
<organism evidence="10 11">
    <name type="scientific">Evansella cellulosilytica (strain ATCC 21833 / DSM 2522 / FERM P-1141 / JCM 9156 / N-4)</name>
    <name type="common">Bacillus cellulosilyticus</name>
    <dbReference type="NCBI Taxonomy" id="649639"/>
    <lineage>
        <taxon>Bacteria</taxon>
        <taxon>Bacillati</taxon>
        <taxon>Bacillota</taxon>
        <taxon>Bacilli</taxon>
        <taxon>Bacillales</taxon>
        <taxon>Bacillaceae</taxon>
        <taxon>Evansella</taxon>
    </lineage>
</organism>
<dbReference type="Proteomes" id="UP000001401">
    <property type="component" value="Chromosome"/>
</dbReference>
<dbReference type="OrthoDB" id="19020at2"/>
<keyword evidence="10" id="KW-0966">Cell projection</keyword>
<dbReference type="GO" id="GO:0044781">
    <property type="term" value="P:bacterial-type flagellum organization"/>
    <property type="evidence" value="ECO:0007669"/>
    <property type="project" value="UniProtKB-KW"/>
</dbReference>
<dbReference type="InterPro" id="IPR051472">
    <property type="entry name" value="T3SS_Stator/FliH"/>
</dbReference>
<evidence type="ECO:0000313" key="11">
    <source>
        <dbReference type="Proteomes" id="UP000001401"/>
    </source>
</evidence>
<keyword evidence="8" id="KW-0175">Coiled coil</keyword>
<evidence type="ECO:0000256" key="5">
    <source>
        <dbReference type="ARBA" id="ARBA00022927"/>
    </source>
</evidence>
<dbReference type="PANTHER" id="PTHR34982">
    <property type="entry name" value="YOP PROTEINS TRANSLOCATION PROTEIN L"/>
    <property type="match status" value="1"/>
</dbReference>
<dbReference type="eggNOG" id="COG1317">
    <property type="taxonomic scope" value="Bacteria"/>
</dbReference>
<gene>
    <name evidence="10" type="ordered locus">Bcell_2501</name>
</gene>
<name>E6TSW6_EVAC2</name>
<dbReference type="AlphaFoldDB" id="E6TSW6"/>
<dbReference type="NCBIfam" id="TIGR03825">
    <property type="entry name" value="FliH_bacil"/>
    <property type="match status" value="1"/>
</dbReference>
<dbReference type="STRING" id="649639.Bcell_2501"/>
<evidence type="ECO:0000256" key="1">
    <source>
        <dbReference type="ARBA" id="ARBA00003041"/>
    </source>
</evidence>
<evidence type="ECO:0000259" key="9">
    <source>
        <dbReference type="Pfam" id="PF02108"/>
    </source>
</evidence>
<dbReference type="EMBL" id="CP002394">
    <property type="protein sequence ID" value="ADU30758.1"/>
    <property type="molecule type" value="Genomic_DNA"/>
</dbReference>
<keyword evidence="3" id="KW-0813">Transport</keyword>
<dbReference type="KEGG" id="bco:Bcell_2501"/>
<evidence type="ECO:0000256" key="7">
    <source>
        <dbReference type="NCBIfam" id="TIGR03825"/>
    </source>
</evidence>
<evidence type="ECO:0000256" key="4">
    <source>
        <dbReference type="ARBA" id="ARBA00022795"/>
    </source>
</evidence>
<keyword evidence="10" id="KW-0969">Cilium</keyword>
<keyword evidence="11" id="KW-1185">Reference proteome</keyword>
<dbReference type="GO" id="GO:0005829">
    <property type="term" value="C:cytosol"/>
    <property type="evidence" value="ECO:0007669"/>
    <property type="project" value="TreeGrafter"/>
</dbReference>
<reference evidence="10" key="1">
    <citation type="submission" date="2010-12" db="EMBL/GenBank/DDBJ databases">
        <title>Complete sequence of Bacillus cellulosilyticus DSM 2522.</title>
        <authorList>
            <consortium name="US DOE Joint Genome Institute"/>
            <person name="Lucas S."/>
            <person name="Copeland A."/>
            <person name="Lapidus A."/>
            <person name="Cheng J.-F."/>
            <person name="Bruce D."/>
            <person name="Goodwin L."/>
            <person name="Pitluck S."/>
            <person name="Chertkov O."/>
            <person name="Detter J.C."/>
            <person name="Han C."/>
            <person name="Tapia R."/>
            <person name="Land M."/>
            <person name="Hauser L."/>
            <person name="Jeffries C."/>
            <person name="Kyrpides N."/>
            <person name="Ivanova N."/>
            <person name="Mikhailova N."/>
            <person name="Brumm P."/>
            <person name="Mead D."/>
            <person name="Woyke T."/>
        </authorList>
    </citation>
    <scope>NUCLEOTIDE SEQUENCE [LARGE SCALE GENOMIC DNA]</scope>
    <source>
        <strain evidence="10">DSM 2522</strain>
    </source>
</reference>